<dbReference type="EMBL" id="BPLQ01005318">
    <property type="protein sequence ID" value="GIY14075.1"/>
    <property type="molecule type" value="Genomic_DNA"/>
</dbReference>
<protein>
    <submittedName>
        <fullName evidence="1">Uncharacterized protein</fullName>
    </submittedName>
</protein>
<evidence type="ECO:0000313" key="2">
    <source>
        <dbReference type="Proteomes" id="UP001054837"/>
    </source>
</evidence>
<evidence type="ECO:0000313" key="1">
    <source>
        <dbReference type="EMBL" id="GIY14075.1"/>
    </source>
</evidence>
<proteinExistence type="predicted"/>
<accession>A0AAV4R181</accession>
<organism evidence="1 2">
    <name type="scientific">Caerostris darwini</name>
    <dbReference type="NCBI Taxonomy" id="1538125"/>
    <lineage>
        <taxon>Eukaryota</taxon>
        <taxon>Metazoa</taxon>
        <taxon>Ecdysozoa</taxon>
        <taxon>Arthropoda</taxon>
        <taxon>Chelicerata</taxon>
        <taxon>Arachnida</taxon>
        <taxon>Araneae</taxon>
        <taxon>Araneomorphae</taxon>
        <taxon>Entelegynae</taxon>
        <taxon>Araneoidea</taxon>
        <taxon>Araneidae</taxon>
        <taxon>Caerostris</taxon>
    </lineage>
</organism>
<dbReference type="Proteomes" id="UP001054837">
    <property type="component" value="Unassembled WGS sequence"/>
</dbReference>
<keyword evidence="2" id="KW-1185">Reference proteome</keyword>
<gene>
    <name evidence="1" type="ORF">CDAR_183551</name>
</gene>
<sequence length="92" mass="10340">MKMNYLGQRADIVPDEALTNSLAHLSFLIILAVFPLCLGKGCERGFPWGKVCQCCAFTVGFRTTHSHLCSISLVSEMNFVWQKYVLDIGRNK</sequence>
<reference evidence="1 2" key="1">
    <citation type="submission" date="2021-06" db="EMBL/GenBank/DDBJ databases">
        <title>Caerostris darwini draft genome.</title>
        <authorList>
            <person name="Kono N."/>
            <person name="Arakawa K."/>
        </authorList>
    </citation>
    <scope>NUCLEOTIDE SEQUENCE [LARGE SCALE GENOMIC DNA]</scope>
</reference>
<name>A0AAV4R181_9ARAC</name>
<comment type="caution">
    <text evidence="1">The sequence shown here is derived from an EMBL/GenBank/DDBJ whole genome shotgun (WGS) entry which is preliminary data.</text>
</comment>
<dbReference type="AlphaFoldDB" id="A0AAV4R181"/>